<dbReference type="PANTHER" id="PTHR24148:SF73">
    <property type="entry name" value="HET DOMAIN PROTEIN (AFU_ORTHOLOGUE AFUA_8G01020)"/>
    <property type="match status" value="1"/>
</dbReference>
<comment type="caution">
    <text evidence="2">The sequence shown here is derived from an EMBL/GenBank/DDBJ whole genome shotgun (WGS) entry which is preliminary data.</text>
</comment>
<organism evidence="2 3">
    <name type="scientific">Colletotrichum simmondsii</name>
    <dbReference type="NCBI Taxonomy" id="703756"/>
    <lineage>
        <taxon>Eukaryota</taxon>
        <taxon>Fungi</taxon>
        <taxon>Dikarya</taxon>
        <taxon>Ascomycota</taxon>
        <taxon>Pezizomycotina</taxon>
        <taxon>Sordariomycetes</taxon>
        <taxon>Hypocreomycetidae</taxon>
        <taxon>Glomerellales</taxon>
        <taxon>Glomerellaceae</taxon>
        <taxon>Colletotrichum</taxon>
        <taxon>Colletotrichum acutatum species complex</taxon>
    </lineage>
</organism>
<gene>
    <name evidence="2" type="ORF">CSIM01_05148</name>
</gene>
<dbReference type="Pfam" id="PF06985">
    <property type="entry name" value="HET"/>
    <property type="match status" value="1"/>
</dbReference>
<dbReference type="PANTHER" id="PTHR24148">
    <property type="entry name" value="ANKYRIN REPEAT DOMAIN-CONTAINING PROTEIN 39 HOMOLOG-RELATED"/>
    <property type="match status" value="1"/>
</dbReference>
<name>A0A135SAT4_9PEZI</name>
<dbReference type="InterPro" id="IPR010730">
    <property type="entry name" value="HET"/>
</dbReference>
<accession>A0A135SAT4</accession>
<keyword evidence="3" id="KW-1185">Reference proteome</keyword>
<dbReference type="AlphaFoldDB" id="A0A135SAT4"/>
<dbReference type="EMBL" id="JFBX01000625">
    <property type="protein sequence ID" value="KXH33013.1"/>
    <property type="molecule type" value="Genomic_DNA"/>
</dbReference>
<proteinExistence type="predicted"/>
<dbReference type="InterPro" id="IPR052895">
    <property type="entry name" value="HetReg/Transcr_Mod"/>
</dbReference>
<reference evidence="2 3" key="1">
    <citation type="submission" date="2014-02" db="EMBL/GenBank/DDBJ databases">
        <title>The genome sequence of Colletotrichum simmondsii CBS122122.</title>
        <authorList>
            <person name="Baroncelli R."/>
            <person name="Thon M.R."/>
        </authorList>
    </citation>
    <scope>NUCLEOTIDE SEQUENCE [LARGE SCALE GENOMIC DNA]</scope>
    <source>
        <strain evidence="2 3">CBS122122</strain>
    </source>
</reference>
<sequence>MSANESKRRSEPRPIDNISSFQYQPLEEGVDCTRFLSIQPAKNDGDPTISCALNHIAFGEKPSYEALSYRWGEEAPVHTIVLNGHPFIVRKNLHDALLYLRNRGNGGLLWVDAICIDQTNVQERNRQVAIMRHIYFRAQTVIVWLGKKYSKWQEGMGTLELRFASENTSGDETLGCSDDSDPPNDAHAARLTIESDMVHQLAKDEYWKRVWIIQEIGLANQRRVCFGNMAMHWNSFIKMMTLHSTIVEGPVLLNQQIERKSEGSHKLRSLLYNHRYSQCKDHKDKIYGLIGLAVDGYGFPKPDYSKPPIQIWTDTMEFMNSHKLFDERSESDIIFCGTLVKYLLMGTQSTPVQQVLGPYGAEAEPQLIHMPEVYPRNRDSRVFGFKGYVVGCIQCIGPSTKDIAGNLEKVDEWSFHVQVNYRHDVGAAYEQSSNLLRALLAKKDSEISRLCSNQTSLVIWTGWANSGVPHGDYMKWFEDYKNGPEATESTSLSETSSGTEGTVLYQLYTEHPTCRRSRDKWRMGVASGQVERGDLVCWVRDTKTALVVRPTEKFKQGCNECAKFQVIGTAIIAEDIADSKIDHSPRLDFLKGFRQGTMDLKFDARTVYMILP</sequence>
<feature type="domain" description="Heterokaryon incompatibility" evidence="1">
    <location>
        <begin position="64"/>
        <end position="215"/>
    </location>
</feature>
<protein>
    <recommendedName>
        <fullName evidence="1">Heterokaryon incompatibility domain-containing protein</fullName>
    </recommendedName>
</protein>
<evidence type="ECO:0000259" key="1">
    <source>
        <dbReference type="Pfam" id="PF06985"/>
    </source>
</evidence>
<dbReference type="OrthoDB" id="4850135at2759"/>
<evidence type="ECO:0000313" key="2">
    <source>
        <dbReference type="EMBL" id="KXH33013.1"/>
    </source>
</evidence>
<evidence type="ECO:0000313" key="3">
    <source>
        <dbReference type="Proteomes" id="UP000070328"/>
    </source>
</evidence>
<dbReference type="Proteomes" id="UP000070328">
    <property type="component" value="Unassembled WGS sequence"/>
</dbReference>